<keyword evidence="4" id="KW-1185">Reference proteome</keyword>
<evidence type="ECO:0008006" key="5">
    <source>
        <dbReference type="Google" id="ProtNLM"/>
    </source>
</evidence>
<gene>
    <name evidence="3" type="ORF">BLX24_17900</name>
</gene>
<dbReference type="Gene3D" id="2.60.40.1740">
    <property type="entry name" value="hypothetical protein (bacova_03559)"/>
    <property type="match status" value="1"/>
</dbReference>
<dbReference type="AlphaFoldDB" id="A0A1S2VGV9"/>
<dbReference type="InterPro" id="IPR025371">
    <property type="entry name" value="BT_3044-like_C"/>
</dbReference>
<organism evidence="3 4">
    <name type="scientific">Arsenicibacter rosenii</name>
    <dbReference type="NCBI Taxonomy" id="1750698"/>
    <lineage>
        <taxon>Bacteria</taxon>
        <taxon>Pseudomonadati</taxon>
        <taxon>Bacteroidota</taxon>
        <taxon>Cytophagia</taxon>
        <taxon>Cytophagales</taxon>
        <taxon>Spirosomataceae</taxon>
        <taxon>Arsenicibacter</taxon>
    </lineage>
</organism>
<dbReference type="OrthoDB" id="740324at2"/>
<evidence type="ECO:0000259" key="2">
    <source>
        <dbReference type="Pfam" id="PF14274"/>
    </source>
</evidence>
<sequence>MKKLLAILIAVGTAFNLTGCLNDDEHYVDFQGAGAIAEIPSSAFYGIADNQSFLASSTPTSYSFNVNIASPNLPSQDIQVALGINQSALNTYNSQNGTAYTLPTAGTYQITTPNVTVKAGTRMAPVTVQISTGSIKPSDLFAIPISITSATGGVTVSGNYATKIIFIKLRNNYEGSYQATGTFTHPTAGARAINEQKTLQTIDLTTSETNFADLGGSGWTMWLKVNADNTVTLTPKGASSTATTQFGENRYDPTTRTFILNYKYPGSGGDRVVTERIKRL</sequence>
<dbReference type="EMBL" id="MORL01000009">
    <property type="protein sequence ID" value="OIN57962.1"/>
    <property type="molecule type" value="Genomic_DNA"/>
</dbReference>
<feature type="domain" description="BT-3044-like C-terminal" evidence="2">
    <location>
        <begin position="164"/>
        <end position="274"/>
    </location>
</feature>
<evidence type="ECO:0000259" key="1">
    <source>
        <dbReference type="Pfam" id="PF08522"/>
    </source>
</evidence>
<accession>A0A1S2VGV9</accession>
<evidence type="ECO:0000313" key="4">
    <source>
        <dbReference type="Proteomes" id="UP000181790"/>
    </source>
</evidence>
<feature type="domain" description="BT-3987-like N-terminal" evidence="1">
    <location>
        <begin position="57"/>
        <end position="152"/>
    </location>
</feature>
<dbReference type="InterPro" id="IPR013728">
    <property type="entry name" value="BT_3987-like_N"/>
</dbReference>
<proteinExistence type="predicted"/>
<dbReference type="Pfam" id="PF08522">
    <property type="entry name" value="BT_3987-like_N"/>
    <property type="match status" value="1"/>
</dbReference>
<comment type="caution">
    <text evidence="3">The sequence shown here is derived from an EMBL/GenBank/DDBJ whole genome shotgun (WGS) entry which is preliminary data.</text>
</comment>
<dbReference type="Proteomes" id="UP000181790">
    <property type="component" value="Unassembled WGS sequence"/>
</dbReference>
<dbReference type="RefSeq" id="WP_071504552.1">
    <property type="nucleotide sequence ID" value="NZ_MORL01000009.1"/>
</dbReference>
<protein>
    <recommendedName>
        <fullName evidence="5">DUF1735 domain-containing protein</fullName>
    </recommendedName>
</protein>
<dbReference type="Pfam" id="PF14274">
    <property type="entry name" value="BT_3044-like_C"/>
    <property type="match status" value="1"/>
</dbReference>
<reference evidence="3 4" key="1">
    <citation type="submission" date="2016-10" db="EMBL/GenBank/DDBJ databases">
        <title>Arsenicibacter rosenii gen. nov., sp. nov., an efficient arsenic-methylating bacterium isolated from an arsenic-contaminated paddy soil.</title>
        <authorList>
            <person name="Huang K."/>
        </authorList>
    </citation>
    <scope>NUCLEOTIDE SEQUENCE [LARGE SCALE GENOMIC DNA]</scope>
    <source>
        <strain evidence="3 4">SM-1</strain>
    </source>
</reference>
<name>A0A1S2VGV9_9BACT</name>
<evidence type="ECO:0000313" key="3">
    <source>
        <dbReference type="EMBL" id="OIN57962.1"/>
    </source>
</evidence>